<dbReference type="InterPro" id="IPR011083">
    <property type="entry name" value="Phage_tail_collar_dom"/>
</dbReference>
<sequence>MPDTLLPAAAYFSDPARTNGQAKQAQDDMLAYLRERFGNTDGTLMVARPVDFGGQNLSNSPDLLPRGAIVMMATSTLPSGFLKCNGAAVGRAAYAALFGVINTFWGAGDGSTTFNVPDLRGEFLRAWDDGRGVDSGRTFGSHQFDALQNFSGWIRSAWTGGGSIDGAFTGYGSSTNNKPGTGGGPTFDIAFSPGPGGARVATETRPRNYSLLTCIKY</sequence>
<reference evidence="2" key="1">
    <citation type="submission" date="2021-04" db="EMBL/GenBank/DDBJ databases">
        <authorList>
            <person name="Zhang D.-C."/>
        </authorList>
    </citation>
    <scope>NUCLEOTIDE SEQUENCE</scope>
    <source>
        <strain evidence="2">CGMCC 1.15697</strain>
    </source>
</reference>
<keyword evidence="3" id="KW-1185">Reference proteome</keyword>
<evidence type="ECO:0000313" key="3">
    <source>
        <dbReference type="Proteomes" id="UP000672602"/>
    </source>
</evidence>
<evidence type="ECO:0000259" key="1">
    <source>
        <dbReference type="Pfam" id="PF07484"/>
    </source>
</evidence>
<dbReference type="Proteomes" id="UP000672602">
    <property type="component" value="Unassembled WGS sequence"/>
</dbReference>
<dbReference type="Pfam" id="PF07484">
    <property type="entry name" value="Collar"/>
    <property type="match status" value="1"/>
</dbReference>
<accession>A0A8J7SMZ4</accession>
<protein>
    <submittedName>
        <fullName evidence="2">Tail fiber protein</fullName>
    </submittedName>
</protein>
<dbReference type="Gene3D" id="3.90.1340.10">
    <property type="entry name" value="Phage tail collar domain"/>
    <property type="match status" value="1"/>
</dbReference>
<comment type="caution">
    <text evidence="2">The sequence shown here is derived from an EMBL/GenBank/DDBJ whole genome shotgun (WGS) entry which is preliminary data.</text>
</comment>
<name>A0A8J7SMZ4_9PROT</name>
<evidence type="ECO:0000313" key="2">
    <source>
        <dbReference type="EMBL" id="MBP5857301.1"/>
    </source>
</evidence>
<dbReference type="EMBL" id="JAGMWN010000004">
    <property type="protein sequence ID" value="MBP5857301.1"/>
    <property type="molecule type" value="Genomic_DNA"/>
</dbReference>
<feature type="domain" description="Phage tail collar" evidence="1">
    <location>
        <begin position="67"/>
        <end position="124"/>
    </location>
</feature>
<dbReference type="RefSeq" id="WP_210681891.1">
    <property type="nucleotide sequence ID" value="NZ_JAGMWN010000004.1"/>
</dbReference>
<dbReference type="AlphaFoldDB" id="A0A8J7SMZ4"/>
<gene>
    <name evidence="2" type="ORF">KAJ83_09795</name>
</gene>
<dbReference type="SUPFAM" id="SSF88874">
    <property type="entry name" value="Receptor-binding domain of short tail fibre protein gp12"/>
    <property type="match status" value="1"/>
</dbReference>
<dbReference type="InterPro" id="IPR037053">
    <property type="entry name" value="Phage_tail_collar_dom_sf"/>
</dbReference>
<organism evidence="2 3">
    <name type="scientific">Marivibrio halodurans</name>
    <dbReference type="NCBI Taxonomy" id="2039722"/>
    <lineage>
        <taxon>Bacteria</taxon>
        <taxon>Pseudomonadati</taxon>
        <taxon>Pseudomonadota</taxon>
        <taxon>Alphaproteobacteria</taxon>
        <taxon>Rhodospirillales</taxon>
        <taxon>Rhodospirillaceae</taxon>
        <taxon>Marivibrio</taxon>
    </lineage>
</organism>
<proteinExistence type="predicted"/>